<comment type="caution">
    <text evidence="1">The sequence shown here is derived from an EMBL/GenBank/DDBJ whole genome shotgun (WGS) entry which is preliminary data.</text>
</comment>
<name>A0AA92TMY2_9BACT</name>
<evidence type="ECO:0000313" key="2">
    <source>
        <dbReference type="Proteomes" id="UP000286113"/>
    </source>
</evidence>
<accession>A0AA92TMY2</accession>
<reference evidence="1 2" key="1">
    <citation type="submission" date="2018-08" db="EMBL/GenBank/DDBJ databases">
        <title>A genome reference for cultivated species of the human gut microbiota.</title>
        <authorList>
            <person name="Zou Y."/>
            <person name="Xue W."/>
            <person name="Luo G."/>
        </authorList>
    </citation>
    <scope>NUCLEOTIDE SEQUENCE [LARGE SCALE GENOMIC DNA]</scope>
    <source>
        <strain evidence="1 2">AF22-1</strain>
    </source>
</reference>
<evidence type="ECO:0000313" key="1">
    <source>
        <dbReference type="EMBL" id="RGS48255.1"/>
    </source>
</evidence>
<organism evidence="1 2">
    <name type="scientific">Segatella copri</name>
    <dbReference type="NCBI Taxonomy" id="165179"/>
    <lineage>
        <taxon>Bacteria</taxon>
        <taxon>Pseudomonadati</taxon>
        <taxon>Bacteroidota</taxon>
        <taxon>Bacteroidia</taxon>
        <taxon>Bacteroidales</taxon>
        <taxon>Prevotellaceae</taxon>
        <taxon>Segatella</taxon>
    </lineage>
</organism>
<dbReference type="AlphaFoldDB" id="A0AA92TMY2"/>
<gene>
    <name evidence="1" type="ORF">DWX90_03465</name>
</gene>
<protein>
    <submittedName>
        <fullName evidence="1">Uncharacterized protein</fullName>
    </submittedName>
</protein>
<sequence length="244" mass="28698">MYISQHSDFILSPLIKILKDGIAASRAIGDGIDSYPMGEYLMQSLFLKMTGAQEQKMKCICWELATHDYDYRYDFLNKKKYGECSTYSSKNGIFNDLIEVIQKVQPSFEPSTLIDIAFLSKIQDHIEQLYSTSNLCIWQNREYVYFISKFRTVLNYRQLNYPIGPVKSYSLFQSALSKRYEEVVYRHRNRCAHNTLSYQVNKPDFSILASADFSYHSYFFRFALIVLIDEIFMALFRKYVSLQN</sequence>
<dbReference type="Proteomes" id="UP000286113">
    <property type="component" value="Unassembled WGS sequence"/>
</dbReference>
<dbReference type="EMBL" id="QRVN01000004">
    <property type="protein sequence ID" value="RGS48255.1"/>
    <property type="molecule type" value="Genomic_DNA"/>
</dbReference>
<proteinExistence type="predicted"/>